<keyword evidence="6" id="KW-0472">Membrane</keyword>
<sequence length="152" mass="17677">MTRPHSHSLSQLNKVLPVPISLEDRTPDSSHFLENSHITDVLVGDYHIISGDGGRPYIVWVIRIIINGSTHNSICIYKRYTDIERFRQMLVKQHKDVDIPDLPVKDSMSLQRMMWSSNWLETRRKGLQWFMTNVLLNPKLQHSNVVTEFVLG</sequence>
<keyword evidence="4" id="KW-0926">Vacuole</keyword>
<keyword evidence="5" id="KW-0967">Endosome</keyword>
<dbReference type="GO" id="GO:0032266">
    <property type="term" value="F:phosphatidylinositol-3-phosphate binding"/>
    <property type="evidence" value="ECO:0007669"/>
    <property type="project" value="InterPro"/>
</dbReference>
<dbReference type="Gene3D" id="3.30.1520.10">
    <property type="entry name" value="Phox-like domain"/>
    <property type="match status" value="1"/>
</dbReference>
<evidence type="ECO:0000256" key="3">
    <source>
        <dbReference type="ARBA" id="ARBA00007426"/>
    </source>
</evidence>
<comment type="subcellular location">
    <subcellularLocation>
        <location evidence="2">Endosome membrane</location>
        <topology evidence="2">Peripheral membrane protein</topology>
    </subcellularLocation>
    <subcellularLocation>
        <location evidence="1">Vacuole membrane</location>
        <topology evidence="1">Peripheral membrane protein</topology>
    </subcellularLocation>
</comment>
<dbReference type="GO" id="GO:0010008">
    <property type="term" value="C:endosome membrane"/>
    <property type="evidence" value="ECO:0007669"/>
    <property type="project" value="UniProtKB-SubCell"/>
</dbReference>
<comment type="similarity">
    <text evidence="3">Belongs to the YPT35 family.</text>
</comment>
<dbReference type="SMART" id="SM00312">
    <property type="entry name" value="PX"/>
    <property type="match status" value="1"/>
</dbReference>
<dbReference type="HOGENOM" id="CLU_070610_2_0_1"/>
<evidence type="ECO:0000256" key="8">
    <source>
        <dbReference type="ARBA" id="ARBA00033774"/>
    </source>
</evidence>
<name>G3AZ08_CANTC</name>
<dbReference type="PANTHER" id="PTHR10555">
    <property type="entry name" value="SORTING NEXIN"/>
    <property type="match status" value="1"/>
</dbReference>
<dbReference type="STRING" id="590646.G3AZ08"/>
<dbReference type="InterPro" id="IPR001683">
    <property type="entry name" value="PX_dom"/>
</dbReference>
<evidence type="ECO:0000256" key="1">
    <source>
        <dbReference type="ARBA" id="ARBA00004148"/>
    </source>
</evidence>
<feature type="domain" description="PX" evidence="10">
    <location>
        <begin position="38"/>
        <end position="152"/>
    </location>
</feature>
<dbReference type="InterPro" id="IPR037917">
    <property type="entry name" value="Ypt35_PX"/>
</dbReference>
<organism evidence="12">
    <name type="scientific">Candida tenuis (strain ATCC 10573 / BCRC 21748 / CBS 615 / JCM 9827 / NBRC 10315 / NRRL Y-1498 / VKM Y-70)</name>
    <name type="common">Yeast</name>
    <name type="synonym">Yamadazyma tenuis</name>
    <dbReference type="NCBI Taxonomy" id="590646"/>
    <lineage>
        <taxon>Eukaryota</taxon>
        <taxon>Fungi</taxon>
        <taxon>Dikarya</taxon>
        <taxon>Ascomycota</taxon>
        <taxon>Saccharomycotina</taxon>
        <taxon>Pichiomycetes</taxon>
        <taxon>Debaryomycetaceae</taxon>
        <taxon>Yamadazyma</taxon>
    </lineage>
</organism>
<dbReference type="PROSITE" id="PS50195">
    <property type="entry name" value="PX"/>
    <property type="match status" value="1"/>
</dbReference>
<dbReference type="CDD" id="cd07280">
    <property type="entry name" value="PX_YPT35"/>
    <property type="match status" value="1"/>
</dbReference>
<reference evidence="11 12" key="1">
    <citation type="journal article" date="2011" name="Proc. Natl. Acad. Sci. U.S.A.">
        <title>Comparative genomics of xylose-fermenting fungi for enhanced biofuel production.</title>
        <authorList>
            <person name="Wohlbach D.J."/>
            <person name="Kuo A."/>
            <person name="Sato T.K."/>
            <person name="Potts K.M."/>
            <person name="Salamov A.A."/>
            <person name="LaButti K.M."/>
            <person name="Sun H."/>
            <person name="Clum A."/>
            <person name="Pangilinan J.L."/>
            <person name="Lindquist E.A."/>
            <person name="Lucas S."/>
            <person name="Lapidus A."/>
            <person name="Jin M."/>
            <person name="Gunawan C."/>
            <person name="Balan V."/>
            <person name="Dale B.E."/>
            <person name="Jeffries T.W."/>
            <person name="Zinkel R."/>
            <person name="Barry K.W."/>
            <person name="Grigoriev I.V."/>
            <person name="Gasch A.P."/>
        </authorList>
    </citation>
    <scope>NUCLEOTIDE SEQUENCE [LARGE SCALE GENOMIC DNA]</scope>
    <source>
        <strain evidence="12">ATCC 10573 / BCRC 21748 / CBS 615 / JCM 9827 / NBRC 10315 / NRRL Y-1498 / VKM Y-70</strain>
    </source>
</reference>
<protein>
    <recommendedName>
        <fullName evidence="8">Endosomal/vacuolar adapter protein YPT35</fullName>
    </recommendedName>
    <alternativeName>
        <fullName evidence="9">PX domain-containing protein YPT35</fullName>
    </alternativeName>
</protein>
<evidence type="ECO:0000256" key="9">
    <source>
        <dbReference type="ARBA" id="ARBA00033785"/>
    </source>
</evidence>
<dbReference type="GO" id="GO:0005774">
    <property type="term" value="C:vacuolar membrane"/>
    <property type="evidence" value="ECO:0007669"/>
    <property type="project" value="UniProtKB-SubCell"/>
</dbReference>
<comment type="function">
    <text evidence="7">Recruits the lipid transfer protein VPS13 to endosomal and vacuolar membranes.</text>
</comment>
<dbReference type="EMBL" id="GL996512">
    <property type="protein sequence ID" value="EGV65977.1"/>
    <property type="molecule type" value="Genomic_DNA"/>
</dbReference>
<dbReference type="InterPro" id="IPR036871">
    <property type="entry name" value="PX_dom_sf"/>
</dbReference>
<proteinExistence type="inferred from homology"/>
<evidence type="ECO:0000256" key="4">
    <source>
        <dbReference type="ARBA" id="ARBA00022554"/>
    </source>
</evidence>
<accession>G3AZ08</accession>
<dbReference type="eggNOG" id="ENOG502S8A5">
    <property type="taxonomic scope" value="Eukaryota"/>
</dbReference>
<evidence type="ECO:0000313" key="12">
    <source>
        <dbReference type="Proteomes" id="UP000000707"/>
    </source>
</evidence>
<evidence type="ECO:0000259" key="10">
    <source>
        <dbReference type="PROSITE" id="PS50195"/>
    </source>
</evidence>
<dbReference type="OrthoDB" id="10254720at2759"/>
<evidence type="ECO:0000256" key="5">
    <source>
        <dbReference type="ARBA" id="ARBA00022753"/>
    </source>
</evidence>
<evidence type="ECO:0000256" key="6">
    <source>
        <dbReference type="ARBA" id="ARBA00023136"/>
    </source>
</evidence>
<dbReference type="AlphaFoldDB" id="G3AZ08"/>
<dbReference type="SUPFAM" id="SSF64268">
    <property type="entry name" value="PX domain"/>
    <property type="match status" value="1"/>
</dbReference>
<dbReference type="Pfam" id="PF00787">
    <property type="entry name" value="PX"/>
    <property type="match status" value="1"/>
</dbReference>
<evidence type="ECO:0000256" key="7">
    <source>
        <dbReference type="ARBA" id="ARBA00033728"/>
    </source>
</evidence>
<evidence type="ECO:0000313" key="11">
    <source>
        <dbReference type="EMBL" id="EGV65977.1"/>
    </source>
</evidence>
<gene>
    <name evidence="11" type="ORF">CANTEDRAFT_101924</name>
</gene>
<keyword evidence="12" id="KW-1185">Reference proteome</keyword>
<dbReference type="PANTHER" id="PTHR10555:SF170">
    <property type="entry name" value="FI18122P1"/>
    <property type="match status" value="1"/>
</dbReference>
<evidence type="ECO:0000256" key="2">
    <source>
        <dbReference type="ARBA" id="ARBA00004481"/>
    </source>
</evidence>
<dbReference type="Proteomes" id="UP000000707">
    <property type="component" value="Unassembled WGS sequence"/>
</dbReference>